<dbReference type="Proteomes" id="UP000232062">
    <property type="component" value="Unassembled WGS sequence"/>
</dbReference>
<gene>
    <name evidence="1" type="ORF">PRCB_13100</name>
</gene>
<accession>A0A2M9WC13</accession>
<dbReference type="AlphaFoldDB" id="A0A2M9WC13"/>
<proteinExistence type="predicted"/>
<dbReference type="EMBL" id="PIQI01000020">
    <property type="protein sequence ID" value="PJZ05064.1"/>
    <property type="molecule type" value="Genomic_DNA"/>
</dbReference>
<protein>
    <submittedName>
        <fullName evidence="1">Uncharacterized protein</fullName>
    </submittedName>
</protein>
<sequence>MWITLCVSGYKAGFCCGMQRTVVFIEFSGCALRTTPYNAHPSRRHNGLRSAVLTGSFDKNFRQMKTLKKVFDSEGGKRNIRPSQQQANALIATLFNNLSDNLCGHSQD</sequence>
<evidence type="ECO:0000313" key="1">
    <source>
        <dbReference type="EMBL" id="PJZ05064.1"/>
    </source>
</evidence>
<organism evidence="1 2">
    <name type="scientific">Pantoea rodasii</name>
    <dbReference type="NCBI Taxonomy" id="1076549"/>
    <lineage>
        <taxon>Bacteria</taxon>
        <taxon>Pseudomonadati</taxon>
        <taxon>Pseudomonadota</taxon>
        <taxon>Gammaproteobacteria</taxon>
        <taxon>Enterobacterales</taxon>
        <taxon>Erwiniaceae</taxon>
        <taxon>Pantoea</taxon>
    </lineage>
</organism>
<name>A0A2M9WC13_9GAMM</name>
<comment type="caution">
    <text evidence="1">The sequence shown here is derived from an EMBL/GenBank/DDBJ whole genome shotgun (WGS) entry which is preliminary data.</text>
</comment>
<reference evidence="1 2" key="1">
    <citation type="submission" date="2017-11" db="EMBL/GenBank/DDBJ databases">
        <title>The genome sequence of Pantoea rodasii DSM 26611.</title>
        <authorList>
            <person name="Gao J."/>
            <person name="Mao X."/>
            <person name="Sun J."/>
        </authorList>
    </citation>
    <scope>NUCLEOTIDE SEQUENCE [LARGE SCALE GENOMIC DNA]</scope>
    <source>
        <strain evidence="1 2">DSM 26611</strain>
    </source>
</reference>
<keyword evidence="2" id="KW-1185">Reference proteome</keyword>
<evidence type="ECO:0000313" key="2">
    <source>
        <dbReference type="Proteomes" id="UP000232062"/>
    </source>
</evidence>